<comment type="caution">
    <text evidence="1">The sequence shown here is derived from an EMBL/GenBank/DDBJ whole genome shotgun (WGS) entry which is preliminary data.</text>
</comment>
<dbReference type="Proteomes" id="UP001165960">
    <property type="component" value="Unassembled WGS sequence"/>
</dbReference>
<accession>A0ACC2T7W2</accession>
<dbReference type="EMBL" id="QTSX02003563">
    <property type="protein sequence ID" value="KAJ9070708.1"/>
    <property type="molecule type" value="Genomic_DNA"/>
</dbReference>
<sequence length="268" mass="29450">MGQYGYEVSEPLELFTLILVNPYTVTSSLPGLYDILSLNGSTVFAQLSGLTFFFPWKPRPKSGIQTPALILCGPPALRIDGPAACILLRLNPPQAEAKDDFPKAKASQTKEIIVSNGRAITAPNGGTDLATISFMNLKSTPATNQELTQERGTGPWPGLMTTKLKQDNQVANSRILINERTPGSGAILLPLNLSTQISQAHPFQCPDEPSMENTKFEVQDFLALLPADFHPPGVPFDHVHFTEYQLKPEYKDYTLKKVLELYLLAPIK</sequence>
<evidence type="ECO:0000313" key="1">
    <source>
        <dbReference type="EMBL" id="KAJ9070708.1"/>
    </source>
</evidence>
<keyword evidence="2" id="KW-1185">Reference proteome</keyword>
<organism evidence="1 2">
    <name type="scientific">Entomophthora muscae</name>
    <dbReference type="NCBI Taxonomy" id="34485"/>
    <lineage>
        <taxon>Eukaryota</taxon>
        <taxon>Fungi</taxon>
        <taxon>Fungi incertae sedis</taxon>
        <taxon>Zoopagomycota</taxon>
        <taxon>Entomophthoromycotina</taxon>
        <taxon>Entomophthoromycetes</taxon>
        <taxon>Entomophthorales</taxon>
        <taxon>Entomophthoraceae</taxon>
        <taxon>Entomophthora</taxon>
    </lineage>
</organism>
<evidence type="ECO:0000313" key="2">
    <source>
        <dbReference type="Proteomes" id="UP001165960"/>
    </source>
</evidence>
<gene>
    <name evidence="1" type="ORF">DSO57_1004939</name>
</gene>
<protein>
    <submittedName>
        <fullName evidence="1">Uncharacterized protein</fullName>
    </submittedName>
</protein>
<reference evidence="1" key="1">
    <citation type="submission" date="2022-04" db="EMBL/GenBank/DDBJ databases">
        <title>Genome of the entomopathogenic fungus Entomophthora muscae.</title>
        <authorList>
            <person name="Elya C."/>
            <person name="Lovett B.R."/>
            <person name="Lee E."/>
            <person name="Macias A.M."/>
            <person name="Hajek A.E."/>
            <person name="De Bivort B.L."/>
            <person name="Kasson M.T."/>
            <person name="De Fine Licht H.H."/>
            <person name="Stajich J.E."/>
        </authorList>
    </citation>
    <scope>NUCLEOTIDE SEQUENCE</scope>
    <source>
        <strain evidence="1">Berkeley</strain>
    </source>
</reference>
<name>A0ACC2T7W2_9FUNG</name>
<proteinExistence type="predicted"/>